<dbReference type="GO" id="GO:0004497">
    <property type="term" value="F:monooxygenase activity"/>
    <property type="evidence" value="ECO:0007669"/>
    <property type="project" value="UniProtKB-KW"/>
</dbReference>
<evidence type="ECO:0000256" key="3">
    <source>
        <dbReference type="ARBA" id="ARBA00004174"/>
    </source>
</evidence>
<keyword evidence="10" id="KW-0560">Oxidoreductase</keyword>
<comment type="cofactor">
    <cofactor evidence="1">
        <name>heme</name>
        <dbReference type="ChEBI" id="CHEBI:30413"/>
    </cofactor>
</comment>
<reference evidence="14" key="1">
    <citation type="submission" date="2020-11" db="EMBL/GenBank/DDBJ databases">
        <authorList>
            <person name="Tran Van P."/>
        </authorList>
    </citation>
    <scope>NUCLEOTIDE SEQUENCE</scope>
</reference>
<dbReference type="GO" id="GO:0005789">
    <property type="term" value="C:endoplasmic reticulum membrane"/>
    <property type="evidence" value="ECO:0007669"/>
    <property type="project" value="UniProtKB-SubCell"/>
</dbReference>
<evidence type="ECO:0000256" key="2">
    <source>
        <dbReference type="ARBA" id="ARBA00003690"/>
    </source>
</evidence>
<dbReference type="AlphaFoldDB" id="A0A7R8Z3L6"/>
<evidence type="ECO:0000256" key="7">
    <source>
        <dbReference type="ARBA" id="ARBA00022723"/>
    </source>
</evidence>
<keyword evidence="7" id="KW-0479">Metal-binding</keyword>
<evidence type="ECO:0000256" key="1">
    <source>
        <dbReference type="ARBA" id="ARBA00001971"/>
    </source>
</evidence>
<evidence type="ECO:0000256" key="11">
    <source>
        <dbReference type="ARBA" id="ARBA00023004"/>
    </source>
</evidence>
<evidence type="ECO:0000256" key="12">
    <source>
        <dbReference type="ARBA" id="ARBA00023033"/>
    </source>
</evidence>
<dbReference type="GO" id="GO:0020037">
    <property type="term" value="F:heme binding"/>
    <property type="evidence" value="ECO:0007669"/>
    <property type="project" value="InterPro"/>
</dbReference>
<accession>A0A7R8Z3L6</accession>
<sequence length="412" mass="46753">MGATWTDLNNMKYMEMTIKEALRMYPSVPVFARETTSIVQLEKYTIPKGVEILFFPYVIHRNPKVFPEPNKFNPDNFLPDRIQSRHPFSYLSRYAVALGGRDISSRVGDARRWRVSSHSFVNSQCWWRQGPSNTGLSSSPTIAKRLKEVNPYLCGGRVENHLGTRPPVHPTEIRTSISPSSAVELNTTSALANYATEAGQRFALLEEKAIISSILRRFKLESVQPKELKILLDLILKPLDPIKIKITERLYAIVIELVHTMYNAGIPTQCSKKQHTDKAFKINHFLSRIGGKGLRRLYFYEVYLYLRGGSVENHLGKNPFSTPDQDSNFDLPVIGGLVYCESSASDLAAIEAVRESRLATELRRDRPSEGGPLTNEVVPNNLYQPITILDRFRSSSMIWATPMNTFFPSMRP</sequence>
<proteinExistence type="inferred from homology"/>
<keyword evidence="8" id="KW-0256">Endoplasmic reticulum</keyword>
<keyword evidence="11" id="KW-0408">Iron</keyword>
<evidence type="ECO:0000313" key="14">
    <source>
        <dbReference type="EMBL" id="CAD7194752.1"/>
    </source>
</evidence>
<comment type="similarity">
    <text evidence="5">Belongs to the cytochrome P450 family.</text>
</comment>
<dbReference type="GO" id="GO:0005506">
    <property type="term" value="F:iron ion binding"/>
    <property type="evidence" value="ECO:0007669"/>
    <property type="project" value="InterPro"/>
</dbReference>
<evidence type="ECO:0000256" key="4">
    <source>
        <dbReference type="ARBA" id="ARBA00004406"/>
    </source>
</evidence>
<dbReference type="SUPFAM" id="SSF48264">
    <property type="entry name" value="Cytochrome P450"/>
    <property type="match status" value="2"/>
</dbReference>
<name>A0A7R8Z3L6_TIMDO</name>
<dbReference type="Pfam" id="PF00067">
    <property type="entry name" value="p450"/>
    <property type="match status" value="1"/>
</dbReference>
<evidence type="ECO:0000256" key="8">
    <source>
        <dbReference type="ARBA" id="ARBA00022824"/>
    </source>
</evidence>
<evidence type="ECO:0000256" key="5">
    <source>
        <dbReference type="ARBA" id="ARBA00010617"/>
    </source>
</evidence>
<keyword evidence="13" id="KW-0472">Membrane</keyword>
<keyword evidence="9" id="KW-0492">Microsome</keyword>
<dbReference type="PANTHER" id="PTHR24291:SF189">
    <property type="entry name" value="CYTOCHROME P450 4C3-RELATED"/>
    <property type="match status" value="1"/>
</dbReference>
<comment type="subcellular location">
    <subcellularLocation>
        <location evidence="4">Endoplasmic reticulum membrane</location>
        <topology evidence="4">Peripheral membrane protein</topology>
    </subcellularLocation>
    <subcellularLocation>
        <location evidence="3">Microsome membrane</location>
        <topology evidence="3">Peripheral membrane protein</topology>
    </subcellularLocation>
</comment>
<dbReference type="PANTHER" id="PTHR24291">
    <property type="entry name" value="CYTOCHROME P450 FAMILY 4"/>
    <property type="match status" value="1"/>
</dbReference>
<protein>
    <recommendedName>
        <fullName evidence="15">Cytochrome P450</fullName>
    </recommendedName>
</protein>
<evidence type="ECO:0000256" key="13">
    <source>
        <dbReference type="ARBA" id="ARBA00023136"/>
    </source>
</evidence>
<dbReference type="Gene3D" id="1.10.630.10">
    <property type="entry name" value="Cytochrome P450"/>
    <property type="match status" value="2"/>
</dbReference>
<evidence type="ECO:0000256" key="10">
    <source>
        <dbReference type="ARBA" id="ARBA00023002"/>
    </source>
</evidence>
<dbReference type="InterPro" id="IPR036396">
    <property type="entry name" value="Cyt_P450_sf"/>
</dbReference>
<gene>
    <name evidence="14" type="ORF">TDIB3V08_LOCUS1168</name>
</gene>
<comment type="function">
    <text evidence="2">May be involved in the metabolism of insect hormones and in the breakdown of synthetic insecticides.</text>
</comment>
<organism evidence="14">
    <name type="scientific">Timema douglasi</name>
    <name type="common">Walking stick</name>
    <dbReference type="NCBI Taxonomy" id="61478"/>
    <lineage>
        <taxon>Eukaryota</taxon>
        <taxon>Metazoa</taxon>
        <taxon>Ecdysozoa</taxon>
        <taxon>Arthropoda</taxon>
        <taxon>Hexapoda</taxon>
        <taxon>Insecta</taxon>
        <taxon>Pterygota</taxon>
        <taxon>Neoptera</taxon>
        <taxon>Polyneoptera</taxon>
        <taxon>Phasmatodea</taxon>
        <taxon>Timematodea</taxon>
        <taxon>Timematoidea</taxon>
        <taxon>Timematidae</taxon>
        <taxon>Timema</taxon>
    </lineage>
</organism>
<dbReference type="GO" id="GO:0016705">
    <property type="term" value="F:oxidoreductase activity, acting on paired donors, with incorporation or reduction of molecular oxygen"/>
    <property type="evidence" value="ECO:0007669"/>
    <property type="project" value="InterPro"/>
</dbReference>
<dbReference type="InterPro" id="IPR001128">
    <property type="entry name" value="Cyt_P450"/>
</dbReference>
<dbReference type="InterPro" id="IPR050196">
    <property type="entry name" value="Cytochrome_P450_Monoox"/>
</dbReference>
<keyword evidence="6" id="KW-0349">Heme</keyword>
<evidence type="ECO:0000256" key="9">
    <source>
        <dbReference type="ARBA" id="ARBA00022848"/>
    </source>
</evidence>
<dbReference type="InterPro" id="IPR002403">
    <property type="entry name" value="Cyt_P450_E_grp-IV"/>
</dbReference>
<keyword evidence="12" id="KW-0503">Monooxygenase</keyword>
<dbReference type="EMBL" id="OA564560">
    <property type="protein sequence ID" value="CAD7194752.1"/>
    <property type="molecule type" value="Genomic_DNA"/>
</dbReference>
<dbReference type="PRINTS" id="PR00465">
    <property type="entry name" value="EP450IV"/>
</dbReference>
<evidence type="ECO:0008006" key="15">
    <source>
        <dbReference type="Google" id="ProtNLM"/>
    </source>
</evidence>
<evidence type="ECO:0000256" key="6">
    <source>
        <dbReference type="ARBA" id="ARBA00022617"/>
    </source>
</evidence>